<dbReference type="InterPro" id="IPR029058">
    <property type="entry name" value="AB_hydrolase_fold"/>
</dbReference>
<dbReference type="PANTHER" id="PTHR32268:SF16">
    <property type="entry name" value="SERINE O-SUCCINYLTRANSFERASE"/>
    <property type="match status" value="1"/>
</dbReference>
<dbReference type="GO" id="GO:0004414">
    <property type="term" value="F:homoserine O-acetyltransferase activity"/>
    <property type="evidence" value="ECO:0007669"/>
    <property type="project" value="TreeGrafter"/>
</dbReference>
<dbReference type="STRING" id="1094619.G4ZBH4"/>
<dbReference type="PANTHER" id="PTHR32268">
    <property type="entry name" value="HOMOSERINE O-ACETYLTRANSFERASE"/>
    <property type="match status" value="1"/>
</dbReference>
<evidence type="ECO:0000313" key="2">
    <source>
        <dbReference type="Proteomes" id="UP000002640"/>
    </source>
</evidence>
<evidence type="ECO:0008006" key="3">
    <source>
        <dbReference type="Google" id="ProtNLM"/>
    </source>
</evidence>
<keyword evidence="2" id="KW-1185">Reference proteome</keyword>
<dbReference type="InParanoid" id="G4ZBH4"/>
<dbReference type="InterPro" id="IPR008220">
    <property type="entry name" value="HAT_MetX-like"/>
</dbReference>
<dbReference type="GO" id="GO:0009086">
    <property type="term" value="P:methionine biosynthetic process"/>
    <property type="evidence" value="ECO:0007669"/>
    <property type="project" value="TreeGrafter"/>
</dbReference>
<dbReference type="SUPFAM" id="SSF53474">
    <property type="entry name" value="alpha/beta-Hydrolases"/>
    <property type="match status" value="1"/>
</dbReference>
<gene>
    <name evidence="1" type="ORF">PHYSODRAFT_328070</name>
</gene>
<dbReference type="Proteomes" id="UP000002640">
    <property type="component" value="Unassembled WGS sequence"/>
</dbReference>
<evidence type="ECO:0000313" key="1">
    <source>
        <dbReference type="EMBL" id="EGZ19896.1"/>
    </source>
</evidence>
<dbReference type="KEGG" id="psoj:PHYSODRAFT_328070"/>
<protein>
    <recommendedName>
        <fullName evidence="3">AB hydrolase-1 domain-containing protein</fullName>
    </recommendedName>
</protein>
<name>G4ZBH4_PHYSP</name>
<reference evidence="1 2" key="1">
    <citation type="journal article" date="2006" name="Science">
        <title>Phytophthora genome sequences uncover evolutionary origins and mechanisms of pathogenesis.</title>
        <authorList>
            <person name="Tyler B.M."/>
            <person name="Tripathy S."/>
            <person name="Zhang X."/>
            <person name="Dehal P."/>
            <person name="Jiang R.H."/>
            <person name="Aerts A."/>
            <person name="Arredondo F.D."/>
            <person name="Baxter L."/>
            <person name="Bensasson D."/>
            <person name="Beynon J.L."/>
            <person name="Chapman J."/>
            <person name="Damasceno C.M."/>
            <person name="Dorrance A.E."/>
            <person name="Dou D."/>
            <person name="Dickerman A.W."/>
            <person name="Dubchak I.L."/>
            <person name="Garbelotto M."/>
            <person name="Gijzen M."/>
            <person name="Gordon S.G."/>
            <person name="Govers F."/>
            <person name="Grunwald N.J."/>
            <person name="Huang W."/>
            <person name="Ivors K.L."/>
            <person name="Jones R.W."/>
            <person name="Kamoun S."/>
            <person name="Krampis K."/>
            <person name="Lamour K.H."/>
            <person name="Lee M.K."/>
            <person name="McDonald W.H."/>
            <person name="Medina M."/>
            <person name="Meijer H.J."/>
            <person name="Nordberg E.K."/>
            <person name="Maclean D.J."/>
            <person name="Ospina-Giraldo M.D."/>
            <person name="Morris P.F."/>
            <person name="Phuntumart V."/>
            <person name="Putnam N.H."/>
            <person name="Rash S."/>
            <person name="Rose J.K."/>
            <person name="Sakihama Y."/>
            <person name="Salamov A.A."/>
            <person name="Savidor A."/>
            <person name="Scheuring C.F."/>
            <person name="Smith B.M."/>
            <person name="Sobral B.W."/>
            <person name="Terry A."/>
            <person name="Torto-Alalibo T.A."/>
            <person name="Win J."/>
            <person name="Xu Z."/>
            <person name="Zhang H."/>
            <person name="Grigoriev I.V."/>
            <person name="Rokhsar D.S."/>
            <person name="Boore J.L."/>
        </authorList>
    </citation>
    <scope>NUCLEOTIDE SEQUENCE [LARGE SCALE GENOMIC DNA]</scope>
    <source>
        <strain evidence="1 2">P6497</strain>
    </source>
</reference>
<dbReference type="RefSeq" id="XP_009522613.1">
    <property type="nucleotide sequence ID" value="XM_009524318.1"/>
</dbReference>
<dbReference type="GeneID" id="20645721"/>
<proteinExistence type="predicted"/>
<accession>G4ZBH4</accession>
<dbReference type="EMBL" id="JH159153">
    <property type="protein sequence ID" value="EGZ19896.1"/>
    <property type="molecule type" value="Genomic_DNA"/>
</dbReference>
<dbReference type="AlphaFoldDB" id="G4ZBH4"/>
<dbReference type="Gene3D" id="3.40.50.1820">
    <property type="entry name" value="alpha/beta hydrolase"/>
    <property type="match status" value="2"/>
</dbReference>
<sequence>MIGPAINASNFCVICPCKSLRRHLMPSDTARCQAKILGDLRIGSANTVVGASIGGIQALEFVAKFPNRLNRLVGLPSSAILADSIYKDGSCTTGVPLDSLPSRVVRGVRHLLSFKAARFMAESFMDYQADQIACLYDLNYYMYLLITMTTLDRNSLNLAEGTRCISCHSLIIAIMQDLLAAHLVESKLGRNAMLNGQMQRDVAAR</sequence>
<organism evidence="1 2">
    <name type="scientific">Phytophthora sojae (strain P6497)</name>
    <name type="common">Soybean stem and root rot agent</name>
    <name type="synonym">Phytophthora megasperma f. sp. glycines</name>
    <dbReference type="NCBI Taxonomy" id="1094619"/>
    <lineage>
        <taxon>Eukaryota</taxon>
        <taxon>Sar</taxon>
        <taxon>Stramenopiles</taxon>
        <taxon>Oomycota</taxon>
        <taxon>Peronosporomycetes</taxon>
        <taxon>Peronosporales</taxon>
        <taxon>Peronosporaceae</taxon>
        <taxon>Phytophthora</taxon>
    </lineage>
</organism>
<dbReference type="GO" id="GO:0009092">
    <property type="term" value="P:homoserine metabolic process"/>
    <property type="evidence" value="ECO:0007669"/>
    <property type="project" value="TreeGrafter"/>
</dbReference>